<dbReference type="Pfam" id="PF13521">
    <property type="entry name" value="AAA_28"/>
    <property type="match status" value="1"/>
</dbReference>
<gene>
    <name evidence="2" type="ORF">GGR11_002072</name>
</gene>
<feature type="domain" description="NadR/Ttd14 AAA" evidence="1">
    <location>
        <begin position="4"/>
        <end position="167"/>
    </location>
</feature>
<reference evidence="2 3" key="1">
    <citation type="submission" date="2020-08" db="EMBL/GenBank/DDBJ databases">
        <title>Genomic Encyclopedia of Type Strains, Phase IV (KMG-IV): sequencing the most valuable type-strain genomes for metagenomic binning, comparative biology and taxonomic classification.</title>
        <authorList>
            <person name="Goeker M."/>
        </authorList>
    </citation>
    <scope>NUCLEOTIDE SEQUENCE [LARGE SCALE GENOMIC DNA]</scope>
    <source>
        <strain evidence="2 3">DSM 14878</strain>
    </source>
</reference>
<dbReference type="InterPro" id="IPR038727">
    <property type="entry name" value="NadR/Ttd14_AAA_dom"/>
</dbReference>
<comment type="caution">
    <text evidence="2">The sequence shown here is derived from an EMBL/GenBank/DDBJ whole genome shotgun (WGS) entry which is preliminary data.</text>
</comment>
<accession>A0A7W6A3E7</accession>
<dbReference type="RefSeq" id="WP_183196715.1">
    <property type="nucleotide sequence ID" value="NZ_JACIDA010000002.1"/>
</dbReference>
<dbReference type="EMBL" id="JACIDA010000002">
    <property type="protein sequence ID" value="MBB3872519.1"/>
    <property type="molecule type" value="Genomic_DNA"/>
</dbReference>
<sequence length="180" mass="19912">MTGVVLTGGPGSGKTTLLEALAQAGFAVEPEAGRAIIREEKDRGGDALPWRDRALFARKMLDHDIAAHGRSQTSGRLTFHDRGVPDVVGYLTLCDLPIPEDMDRAARELRYHRRVFIAPPWTEIFGQDAERRQDFDEAERTFAAMAAVYPSYGYELVELPKATLAERVAFVLDQLDAGLP</sequence>
<dbReference type="InterPro" id="IPR027417">
    <property type="entry name" value="P-loop_NTPase"/>
</dbReference>
<dbReference type="CDD" id="cd00267">
    <property type="entry name" value="ABC_ATPase"/>
    <property type="match status" value="1"/>
</dbReference>
<proteinExistence type="predicted"/>
<dbReference type="SUPFAM" id="SSF52540">
    <property type="entry name" value="P-loop containing nucleoside triphosphate hydrolases"/>
    <property type="match status" value="1"/>
</dbReference>
<dbReference type="Gene3D" id="3.40.50.300">
    <property type="entry name" value="P-loop containing nucleotide triphosphate hydrolases"/>
    <property type="match status" value="1"/>
</dbReference>
<organism evidence="2 3">
    <name type="scientific">Brevundimonas mediterranea</name>
    <dbReference type="NCBI Taxonomy" id="74329"/>
    <lineage>
        <taxon>Bacteria</taxon>
        <taxon>Pseudomonadati</taxon>
        <taxon>Pseudomonadota</taxon>
        <taxon>Alphaproteobacteria</taxon>
        <taxon>Caulobacterales</taxon>
        <taxon>Caulobacteraceae</taxon>
        <taxon>Brevundimonas</taxon>
    </lineage>
</organism>
<evidence type="ECO:0000313" key="3">
    <source>
        <dbReference type="Proteomes" id="UP000532936"/>
    </source>
</evidence>
<protein>
    <submittedName>
        <fullName evidence="2">Putative ATPase</fullName>
    </submittedName>
</protein>
<name>A0A7W6A3E7_9CAUL</name>
<dbReference type="Proteomes" id="UP000532936">
    <property type="component" value="Unassembled WGS sequence"/>
</dbReference>
<dbReference type="AlphaFoldDB" id="A0A7W6A3E7"/>
<evidence type="ECO:0000259" key="1">
    <source>
        <dbReference type="Pfam" id="PF13521"/>
    </source>
</evidence>
<evidence type="ECO:0000313" key="2">
    <source>
        <dbReference type="EMBL" id="MBB3872519.1"/>
    </source>
</evidence>